<dbReference type="Pfam" id="PF03980">
    <property type="entry name" value="Nnf1"/>
    <property type="match status" value="1"/>
</dbReference>
<evidence type="ECO:0000256" key="9">
    <source>
        <dbReference type="ARBA" id="ARBA00023328"/>
    </source>
</evidence>
<keyword evidence="5" id="KW-0498">Mitosis</keyword>
<dbReference type="EMBL" id="MU004182">
    <property type="protein sequence ID" value="KAF2501068.1"/>
    <property type="molecule type" value="Genomic_DNA"/>
</dbReference>
<dbReference type="GO" id="GO:0051301">
    <property type="term" value="P:cell division"/>
    <property type="evidence" value="ECO:0007669"/>
    <property type="project" value="UniProtKB-KW"/>
</dbReference>
<accession>A0A6A6R8N0</accession>
<dbReference type="PANTHER" id="PTHR15459:SF3">
    <property type="entry name" value="POLYAMINE-MODULATED FACTOR 1"/>
    <property type="match status" value="1"/>
</dbReference>
<evidence type="ECO:0000256" key="6">
    <source>
        <dbReference type="ARBA" id="ARBA00022838"/>
    </source>
</evidence>
<keyword evidence="7" id="KW-0539">Nucleus</keyword>
<evidence type="ECO:0000256" key="7">
    <source>
        <dbReference type="ARBA" id="ARBA00023242"/>
    </source>
</evidence>
<dbReference type="PANTHER" id="PTHR15459">
    <property type="entry name" value="POLYAMINE-MODULATED FACTOR 1"/>
    <property type="match status" value="1"/>
</dbReference>
<dbReference type="InterPro" id="IPR007128">
    <property type="entry name" value="PMF1/Nnf1"/>
</dbReference>
<sequence>MPASTSRTPSPAPAPPTADSPGPKATRLISIFTQSVDATLAKCSYKSFAACFPTAAKYVPESLDALWRNFTGQLGSVWKAEFEAILKEREVVKSLNGLDDAVGEARKRMEREGGEGEVPVPPHTLPPSTLHLAHLMPFLEEHTAILDTQLAETQTKNRELADEVIGQRKEIESLLRGLESVIRDLETSAQLMGAEEVQGLGAEVREIEGGMKK</sequence>
<keyword evidence="8" id="KW-0131">Cell cycle</keyword>
<protein>
    <submittedName>
        <fullName evidence="11">Nnf1-domain-containing protein</fullName>
    </submittedName>
</protein>
<evidence type="ECO:0000256" key="2">
    <source>
        <dbReference type="ARBA" id="ARBA00004629"/>
    </source>
</evidence>
<proteinExistence type="predicted"/>
<dbReference type="Proteomes" id="UP000799750">
    <property type="component" value="Unassembled WGS sequence"/>
</dbReference>
<keyword evidence="12" id="KW-1185">Reference proteome</keyword>
<evidence type="ECO:0000256" key="10">
    <source>
        <dbReference type="SAM" id="MobiDB-lite"/>
    </source>
</evidence>
<evidence type="ECO:0000313" key="11">
    <source>
        <dbReference type="EMBL" id="KAF2501068.1"/>
    </source>
</evidence>
<dbReference type="GO" id="GO:0007059">
    <property type="term" value="P:chromosome segregation"/>
    <property type="evidence" value="ECO:0007669"/>
    <property type="project" value="TreeGrafter"/>
</dbReference>
<evidence type="ECO:0000256" key="1">
    <source>
        <dbReference type="ARBA" id="ARBA00004123"/>
    </source>
</evidence>
<dbReference type="AlphaFoldDB" id="A0A6A6R8N0"/>
<keyword evidence="6" id="KW-0995">Kinetochore</keyword>
<name>A0A6A6R8N0_9PEZI</name>
<dbReference type="GO" id="GO:0005634">
    <property type="term" value="C:nucleus"/>
    <property type="evidence" value="ECO:0007669"/>
    <property type="project" value="UniProtKB-SubCell"/>
</dbReference>
<keyword evidence="4" id="KW-0132">Cell division</keyword>
<comment type="subcellular location">
    <subcellularLocation>
        <location evidence="2">Chromosome</location>
        <location evidence="2">Centromere</location>
        <location evidence="2">Kinetochore</location>
    </subcellularLocation>
    <subcellularLocation>
        <location evidence="1">Nucleus</location>
    </subcellularLocation>
</comment>
<evidence type="ECO:0000256" key="3">
    <source>
        <dbReference type="ARBA" id="ARBA00022454"/>
    </source>
</evidence>
<keyword evidence="3" id="KW-0158">Chromosome</keyword>
<evidence type="ECO:0000256" key="8">
    <source>
        <dbReference type="ARBA" id="ARBA00023306"/>
    </source>
</evidence>
<organism evidence="11 12">
    <name type="scientific">Lophium mytilinum</name>
    <dbReference type="NCBI Taxonomy" id="390894"/>
    <lineage>
        <taxon>Eukaryota</taxon>
        <taxon>Fungi</taxon>
        <taxon>Dikarya</taxon>
        <taxon>Ascomycota</taxon>
        <taxon>Pezizomycotina</taxon>
        <taxon>Dothideomycetes</taxon>
        <taxon>Pleosporomycetidae</taxon>
        <taxon>Mytilinidiales</taxon>
        <taxon>Mytilinidiaceae</taxon>
        <taxon>Lophium</taxon>
    </lineage>
</organism>
<feature type="region of interest" description="Disordered" evidence="10">
    <location>
        <begin position="1"/>
        <end position="24"/>
    </location>
</feature>
<evidence type="ECO:0000313" key="12">
    <source>
        <dbReference type="Proteomes" id="UP000799750"/>
    </source>
</evidence>
<evidence type="ECO:0000256" key="5">
    <source>
        <dbReference type="ARBA" id="ARBA00022776"/>
    </source>
</evidence>
<dbReference type="GO" id="GO:0000444">
    <property type="term" value="C:MIS12/MIND type complex"/>
    <property type="evidence" value="ECO:0007669"/>
    <property type="project" value="InterPro"/>
</dbReference>
<evidence type="ECO:0000256" key="4">
    <source>
        <dbReference type="ARBA" id="ARBA00022618"/>
    </source>
</evidence>
<keyword evidence="9" id="KW-0137">Centromere</keyword>
<reference evidence="11" key="1">
    <citation type="journal article" date="2020" name="Stud. Mycol.">
        <title>101 Dothideomycetes genomes: a test case for predicting lifestyles and emergence of pathogens.</title>
        <authorList>
            <person name="Haridas S."/>
            <person name="Albert R."/>
            <person name="Binder M."/>
            <person name="Bloem J."/>
            <person name="Labutti K."/>
            <person name="Salamov A."/>
            <person name="Andreopoulos B."/>
            <person name="Baker S."/>
            <person name="Barry K."/>
            <person name="Bills G."/>
            <person name="Bluhm B."/>
            <person name="Cannon C."/>
            <person name="Castanera R."/>
            <person name="Culley D."/>
            <person name="Daum C."/>
            <person name="Ezra D."/>
            <person name="Gonzalez J."/>
            <person name="Henrissat B."/>
            <person name="Kuo A."/>
            <person name="Liang C."/>
            <person name="Lipzen A."/>
            <person name="Lutzoni F."/>
            <person name="Magnuson J."/>
            <person name="Mondo S."/>
            <person name="Nolan M."/>
            <person name="Ohm R."/>
            <person name="Pangilinan J."/>
            <person name="Park H.-J."/>
            <person name="Ramirez L."/>
            <person name="Alfaro M."/>
            <person name="Sun H."/>
            <person name="Tritt A."/>
            <person name="Yoshinaga Y."/>
            <person name="Zwiers L.-H."/>
            <person name="Turgeon B."/>
            <person name="Goodwin S."/>
            <person name="Spatafora J."/>
            <person name="Crous P."/>
            <person name="Grigoriev I."/>
        </authorList>
    </citation>
    <scope>NUCLEOTIDE SEQUENCE</scope>
    <source>
        <strain evidence="11">CBS 269.34</strain>
    </source>
</reference>
<gene>
    <name evidence="11" type="ORF">BU16DRAFT_449923</name>
</gene>
<dbReference type="OrthoDB" id="18453at2759"/>